<reference evidence="3" key="1">
    <citation type="submission" date="2017-01" db="EMBL/GenBank/DDBJ databases">
        <title>Genome Analysis of Deinococcus marmoris KOPRI26562.</title>
        <authorList>
            <person name="Kim J.H."/>
            <person name="Oh H.-M."/>
        </authorList>
    </citation>
    <scope>NUCLEOTIDE SEQUENCE [LARGE SCALE GENOMIC DNA]</scope>
    <source>
        <strain evidence="3">PAMC 26633</strain>
    </source>
</reference>
<dbReference type="AlphaFoldDB" id="A0A226WYT5"/>
<gene>
    <name evidence="2" type="ORF">BSU04_22805</name>
</gene>
<dbReference type="Proteomes" id="UP000214720">
    <property type="component" value="Unassembled WGS sequence"/>
</dbReference>
<evidence type="ECO:0000313" key="2">
    <source>
        <dbReference type="EMBL" id="OXC76263.1"/>
    </source>
</evidence>
<dbReference type="EMBL" id="MTHB01000132">
    <property type="protein sequence ID" value="OXC76263.1"/>
    <property type="molecule type" value="Genomic_DNA"/>
</dbReference>
<accession>A0A226WYT5</accession>
<protein>
    <recommendedName>
        <fullName evidence="4">Lipoprotein</fullName>
    </recommendedName>
</protein>
<feature type="signal peptide" evidence="1">
    <location>
        <begin position="1"/>
        <end position="25"/>
    </location>
</feature>
<evidence type="ECO:0008006" key="4">
    <source>
        <dbReference type="Google" id="ProtNLM"/>
    </source>
</evidence>
<comment type="caution">
    <text evidence="2">The sequence shown here is derived from an EMBL/GenBank/DDBJ whole genome shotgun (WGS) entry which is preliminary data.</text>
</comment>
<keyword evidence="1" id="KW-0732">Signal</keyword>
<dbReference type="OrthoDB" id="8988282at2"/>
<sequence length="271" mass="28694">MSKSLNIRALLVATTLILNAGACHAAPIVFDTDSAHVIVVRPLDLWSGDSSTLNSTLKSVSKRRVSYDAIAPTGEFVRGSPTVFQSVGDDPIAQGVEAALNGLGTKLVNSDLYFFHVSKATAMTPADYAQFAKVQDAYYTRFVISQGDPRDLTGHVGVRKVLGTVLAAGSLLIPMHALGVSTGAQVMVNSGAAEGVYNVAAQTLAALPPASLPDFDPTAYKQIDVRMVKFRPEAPGEVIIAYKTDKTPEAEQDALIKAIVTLTHSITHKST</sequence>
<evidence type="ECO:0000256" key="1">
    <source>
        <dbReference type="SAM" id="SignalP"/>
    </source>
</evidence>
<dbReference type="RefSeq" id="WP_089162527.1">
    <property type="nucleotide sequence ID" value="NZ_MTHB01000132.1"/>
</dbReference>
<organism evidence="2 3">
    <name type="scientific">Caballeronia sordidicola</name>
    <name type="common">Burkholderia sordidicola</name>
    <dbReference type="NCBI Taxonomy" id="196367"/>
    <lineage>
        <taxon>Bacteria</taxon>
        <taxon>Pseudomonadati</taxon>
        <taxon>Pseudomonadota</taxon>
        <taxon>Betaproteobacteria</taxon>
        <taxon>Burkholderiales</taxon>
        <taxon>Burkholderiaceae</taxon>
        <taxon>Caballeronia</taxon>
    </lineage>
</organism>
<proteinExistence type="predicted"/>
<name>A0A226WYT5_CABSO</name>
<feature type="chain" id="PRO_5012872665" description="Lipoprotein" evidence="1">
    <location>
        <begin position="26"/>
        <end position="271"/>
    </location>
</feature>
<evidence type="ECO:0000313" key="3">
    <source>
        <dbReference type="Proteomes" id="UP000214720"/>
    </source>
</evidence>